<feature type="signal peptide" evidence="2">
    <location>
        <begin position="1"/>
        <end position="18"/>
    </location>
</feature>
<evidence type="ECO:0000313" key="3">
    <source>
        <dbReference type="EMBL" id="TFK34064.1"/>
    </source>
</evidence>
<dbReference type="EMBL" id="ML213637">
    <property type="protein sequence ID" value="TFK34064.1"/>
    <property type="molecule type" value="Genomic_DNA"/>
</dbReference>
<dbReference type="AlphaFoldDB" id="A0A5C3LLR3"/>
<feature type="chain" id="PRO_5023017601" description="Secreted protein" evidence="2">
    <location>
        <begin position="19"/>
        <end position="90"/>
    </location>
</feature>
<evidence type="ECO:0000256" key="1">
    <source>
        <dbReference type="SAM" id="Phobius"/>
    </source>
</evidence>
<name>A0A5C3LLR3_9AGAR</name>
<feature type="transmembrane region" description="Helical" evidence="1">
    <location>
        <begin position="42"/>
        <end position="61"/>
    </location>
</feature>
<evidence type="ECO:0000313" key="4">
    <source>
        <dbReference type="Proteomes" id="UP000308652"/>
    </source>
</evidence>
<keyword evidence="4" id="KW-1185">Reference proteome</keyword>
<protein>
    <recommendedName>
        <fullName evidence="5">Secreted protein</fullName>
    </recommendedName>
</protein>
<keyword evidence="1" id="KW-0812">Transmembrane</keyword>
<dbReference type="Proteomes" id="UP000308652">
    <property type="component" value="Unassembled WGS sequence"/>
</dbReference>
<evidence type="ECO:0008006" key="5">
    <source>
        <dbReference type="Google" id="ProtNLM"/>
    </source>
</evidence>
<gene>
    <name evidence="3" type="ORF">BDQ12DRAFT_690327</name>
</gene>
<sequence length="90" mass="10275">MQHFWLLCAFIFYTFLNAHDPLLLSLMFPSSHLRFNIEGLRFSITSAISARALALLFFLHYSARLLFFSKRLATHTCTCATSLLRSSSAV</sequence>
<keyword evidence="1" id="KW-1133">Transmembrane helix</keyword>
<proteinExistence type="predicted"/>
<keyword evidence="1" id="KW-0472">Membrane</keyword>
<evidence type="ECO:0000256" key="2">
    <source>
        <dbReference type="SAM" id="SignalP"/>
    </source>
</evidence>
<reference evidence="3 4" key="1">
    <citation type="journal article" date="2019" name="Nat. Ecol. Evol.">
        <title>Megaphylogeny resolves global patterns of mushroom evolution.</title>
        <authorList>
            <person name="Varga T."/>
            <person name="Krizsan K."/>
            <person name="Foldi C."/>
            <person name="Dima B."/>
            <person name="Sanchez-Garcia M."/>
            <person name="Sanchez-Ramirez S."/>
            <person name="Szollosi G.J."/>
            <person name="Szarkandi J.G."/>
            <person name="Papp V."/>
            <person name="Albert L."/>
            <person name="Andreopoulos W."/>
            <person name="Angelini C."/>
            <person name="Antonin V."/>
            <person name="Barry K.W."/>
            <person name="Bougher N.L."/>
            <person name="Buchanan P."/>
            <person name="Buyck B."/>
            <person name="Bense V."/>
            <person name="Catcheside P."/>
            <person name="Chovatia M."/>
            <person name="Cooper J."/>
            <person name="Damon W."/>
            <person name="Desjardin D."/>
            <person name="Finy P."/>
            <person name="Geml J."/>
            <person name="Haridas S."/>
            <person name="Hughes K."/>
            <person name="Justo A."/>
            <person name="Karasinski D."/>
            <person name="Kautmanova I."/>
            <person name="Kiss B."/>
            <person name="Kocsube S."/>
            <person name="Kotiranta H."/>
            <person name="LaButti K.M."/>
            <person name="Lechner B.E."/>
            <person name="Liimatainen K."/>
            <person name="Lipzen A."/>
            <person name="Lukacs Z."/>
            <person name="Mihaltcheva S."/>
            <person name="Morgado L.N."/>
            <person name="Niskanen T."/>
            <person name="Noordeloos M.E."/>
            <person name="Ohm R.A."/>
            <person name="Ortiz-Santana B."/>
            <person name="Ovrebo C."/>
            <person name="Racz N."/>
            <person name="Riley R."/>
            <person name="Savchenko A."/>
            <person name="Shiryaev A."/>
            <person name="Soop K."/>
            <person name="Spirin V."/>
            <person name="Szebenyi C."/>
            <person name="Tomsovsky M."/>
            <person name="Tulloss R.E."/>
            <person name="Uehling J."/>
            <person name="Grigoriev I.V."/>
            <person name="Vagvolgyi C."/>
            <person name="Papp T."/>
            <person name="Martin F.M."/>
            <person name="Miettinen O."/>
            <person name="Hibbett D.S."/>
            <person name="Nagy L.G."/>
        </authorList>
    </citation>
    <scope>NUCLEOTIDE SEQUENCE [LARGE SCALE GENOMIC DNA]</scope>
    <source>
        <strain evidence="3 4">CBS 166.37</strain>
    </source>
</reference>
<accession>A0A5C3LLR3</accession>
<keyword evidence="2" id="KW-0732">Signal</keyword>
<organism evidence="3 4">
    <name type="scientific">Crucibulum laeve</name>
    <dbReference type="NCBI Taxonomy" id="68775"/>
    <lineage>
        <taxon>Eukaryota</taxon>
        <taxon>Fungi</taxon>
        <taxon>Dikarya</taxon>
        <taxon>Basidiomycota</taxon>
        <taxon>Agaricomycotina</taxon>
        <taxon>Agaricomycetes</taxon>
        <taxon>Agaricomycetidae</taxon>
        <taxon>Agaricales</taxon>
        <taxon>Agaricineae</taxon>
        <taxon>Nidulariaceae</taxon>
        <taxon>Crucibulum</taxon>
    </lineage>
</organism>